<keyword evidence="3 7" id="KW-0812">Transmembrane</keyword>
<evidence type="ECO:0000313" key="9">
    <source>
        <dbReference type="Proteomes" id="UP001291623"/>
    </source>
</evidence>
<dbReference type="InterPro" id="IPR009787">
    <property type="entry name" value="Jagunal"/>
</dbReference>
<keyword evidence="9" id="KW-1185">Reference proteome</keyword>
<evidence type="ECO:0000313" key="8">
    <source>
        <dbReference type="EMBL" id="KAK4367169.1"/>
    </source>
</evidence>
<protein>
    <submittedName>
        <fullName evidence="8">Uncharacterized protein</fullName>
    </submittedName>
</protein>
<proteinExistence type="inferred from homology"/>
<keyword evidence="6 7" id="KW-0472">Membrane</keyword>
<reference evidence="8" key="1">
    <citation type="submission" date="2023-12" db="EMBL/GenBank/DDBJ databases">
        <title>Genome assembly of Anisodus tanguticus.</title>
        <authorList>
            <person name="Wang Y.-J."/>
        </authorList>
    </citation>
    <scope>NUCLEOTIDE SEQUENCE</scope>
    <source>
        <strain evidence="8">KB-2021</strain>
        <tissue evidence="8">Leaf</tissue>
    </source>
</reference>
<comment type="subcellular location">
    <subcellularLocation>
        <location evidence="1">Endoplasmic reticulum membrane</location>
        <topology evidence="1">Multi-pass membrane protein</topology>
    </subcellularLocation>
</comment>
<dbReference type="Proteomes" id="UP001291623">
    <property type="component" value="Unassembled WGS sequence"/>
</dbReference>
<feature type="transmembrane region" description="Helical" evidence="7">
    <location>
        <begin position="45"/>
        <end position="64"/>
    </location>
</feature>
<keyword evidence="5 7" id="KW-1133">Transmembrane helix</keyword>
<evidence type="ECO:0000256" key="1">
    <source>
        <dbReference type="ARBA" id="ARBA00004477"/>
    </source>
</evidence>
<name>A0AAE1SA98_9SOLA</name>
<evidence type="ECO:0000256" key="7">
    <source>
        <dbReference type="SAM" id="Phobius"/>
    </source>
</evidence>
<feature type="transmembrane region" description="Helical" evidence="7">
    <location>
        <begin position="76"/>
        <end position="93"/>
    </location>
</feature>
<gene>
    <name evidence="8" type="ORF">RND71_015049</name>
</gene>
<evidence type="ECO:0000256" key="6">
    <source>
        <dbReference type="ARBA" id="ARBA00023136"/>
    </source>
</evidence>
<dbReference type="GO" id="GO:0007029">
    <property type="term" value="P:endoplasmic reticulum organization"/>
    <property type="evidence" value="ECO:0007669"/>
    <property type="project" value="InterPro"/>
</dbReference>
<feature type="transmembrane region" description="Helical" evidence="7">
    <location>
        <begin position="105"/>
        <end position="123"/>
    </location>
</feature>
<evidence type="ECO:0000256" key="5">
    <source>
        <dbReference type="ARBA" id="ARBA00022989"/>
    </source>
</evidence>
<dbReference type="GO" id="GO:0005789">
    <property type="term" value="C:endoplasmic reticulum membrane"/>
    <property type="evidence" value="ECO:0007669"/>
    <property type="project" value="UniProtKB-SubCell"/>
</dbReference>
<evidence type="ECO:0000256" key="3">
    <source>
        <dbReference type="ARBA" id="ARBA00022692"/>
    </source>
</evidence>
<dbReference type="PANTHER" id="PTHR20955:SF1">
    <property type="entry name" value="PROTEIN JAGUNAL HOMOLOG 1"/>
    <property type="match status" value="1"/>
</dbReference>
<dbReference type="PANTHER" id="PTHR20955">
    <property type="entry name" value="PROTEIN JAGUNAL HOMOLOG 1"/>
    <property type="match status" value="1"/>
</dbReference>
<evidence type="ECO:0000256" key="4">
    <source>
        <dbReference type="ARBA" id="ARBA00022824"/>
    </source>
</evidence>
<accession>A0AAE1SA98</accession>
<organism evidence="8 9">
    <name type="scientific">Anisodus tanguticus</name>
    <dbReference type="NCBI Taxonomy" id="243964"/>
    <lineage>
        <taxon>Eukaryota</taxon>
        <taxon>Viridiplantae</taxon>
        <taxon>Streptophyta</taxon>
        <taxon>Embryophyta</taxon>
        <taxon>Tracheophyta</taxon>
        <taxon>Spermatophyta</taxon>
        <taxon>Magnoliopsida</taxon>
        <taxon>eudicotyledons</taxon>
        <taxon>Gunneridae</taxon>
        <taxon>Pentapetalae</taxon>
        <taxon>asterids</taxon>
        <taxon>lamiids</taxon>
        <taxon>Solanales</taxon>
        <taxon>Solanaceae</taxon>
        <taxon>Solanoideae</taxon>
        <taxon>Hyoscyameae</taxon>
        <taxon>Anisodus</taxon>
    </lineage>
</organism>
<sequence length="174" mass="19411">MRYHCVFDFYYLHVHNALISHLRSPGNSRSTYQGYTKVAKAKSRLAKLIFAQVVTQLMIAANVFVSLSKNKSLDRVLVSSLAIGFVSVVAGELGRNRSRSNFLKFYIFGSSMSILLSVAYLAMSNLSLEVRFFKILQVWRLKIAVVLLGFVVQLFAIGTAVSLVKNMAPPKRAS</sequence>
<dbReference type="AlphaFoldDB" id="A0AAE1SA98"/>
<evidence type="ECO:0000256" key="2">
    <source>
        <dbReference type="ARBA" id="ARBA00008462"/>
    </source>
</evidence>
<feature type="transmembrane region" description="Helical" evidence="7">
    <location>
        <begin position="143"/>
        <end position="164"/>
    </location>
</feature>
<comment type="caution">
    <text evidence="8">The sequence shown here is derived from an EMBL/GenBank/DDBJ whole genome shotgun (WGS) entry which is preliminary data.</text>
</comment>
<keyword evidence="4" id="KW-0256">Endoplasmic reticulum</keyword>
<dbReference type="EMBL" id="JAVYJV010000007">
    <property type="protein sequence ID" value="KAK4367169.1"/>
    <property type="molecule type" value="Genomic_DNA"/>
</dbReference>
<comment type="similarity">
    <text evidence="2">Belongs to the jagunal family.</text>
</comment>
<dbReference type="GO" id="GO:0016192">
    <property type="term" value="P:vesicle-mediated transport"/>
    <property type="evidence" value="ECO:0007669"/>
    <property type="project" value="TreeGrafter"/>
</dbReference>